<name>A0A9P6QLT0_9FUNG</name>
<keyword evidence="1" id="KW-0812">Transmembrane</keyword>
<evidence type="ECO:0000313" key="2">
    <source>
        <dbReference type="EMBL" id="KAG0270405.1"/>
    </source>
</evidence>
<protein>
    <recommendedName>
        <fullName evidence="4">DUF1783-domain-containing protein</fullName>
    </recommendedName>
</protein>
<keyword evidence="1" id="KW-1133">Transmembrane helix</keyword>
<organism evidence="2 3">
    <name type="scientific">Actinomortierella ambigua</name>
    <dbReference type="NCBI Taxonomy" id="1343610"/>
    <lineage>
        <taxon>Eukaryota</taxon>
        <taxon>Fungi</taxon>
        <taxon>Fungi incertae sedis</taxon>
        <taxon>Mucoromycota</taxon>
        <taxon>Mortierellomycotina</taxon>
        <taxon>Mortierellomycetes</taxon>
        <taxon>Mortierellales</taxon>
        <taxon>Mortierellaceae</taxon>
        <taxon>Actinomortierella</taxon>
    </lineage>
</organism>
<dbReference type="EMBL" id="JAAAJB010000006">
    <property type="protein sequence ID" value="KAG0270405.1"/>
    <property type="molecule type" value="Genomic_DNA"/>
</dbReference>
<dbReference type="PANTHER" id="PTHR28523">
    <property type="entry name" value="CYTOCHROME C OXIDASE ASSEMBLY FACTOR 1"/>
    <property type="match status" value="1"/>
</dbReference>
<dbReference type="GO" id="GO:0005743">
    <property type="term" value="C:mitochondrial inner membrane"/>
    <property type="evidence" value="ECO:0007669"/>
    <property type="project" value="TreeGrafter"/>
</dbReference>
<dbReference type="GO" id="GO:0033617">
    <property type="term" value="P:mitochondrial respiratory chain complex IV assembly"/>
    <property type="evidence" value="ECO:0007669"/>
    <property type="project" value="InterPro"/>
</dbReference>
<feature type="transmembrane region" description="Helical" evidence="1">
    <location>
        <begin position="100"/>
        <end position="120"/>
    </location>
</feature>
<dbReference type="Proteomes" id="UP000807716">
    <property type="component" value="Unassembled WGS sequence"/>
</dbReference>
<evidence type="ECO:0000256" key="1">
    <source>
        <dbReference type="SAM" id="Phobius"/>
    </source>
</evidence>
<dbReference type="PANTHER" id="PTHR28523:SF1">
    <property type="entry name" value="CYTOCHROME C OXIDASE ASSEMBLY FACTOR 1"/>
    <property type="match status" value="1"/>
</dbReference>
<comment type="caution">
    <text evidence="2">The sequence shown here is derived from an EMBL/GenBank/DDBJ whole genome shotgun (WGS) entry which is preliminary data.</text>
</comment>
<keyword evidence="3" id="KW-1185">Reference proteome</keyword>
<dbReference type="InterPro" id="IPR042432">
    <property type="entry name" value="Coa1_fungi"/>
</dbReference>
<keyword evidence="1" id="KW-0472">Membrane</keyword>
<gene>
    <name evidence="2" type="ORF">DFQ27_007557</name>
</gene>
<reference evidence="2" key="1">
    <citation type="journal article" date="2020" name="Fungal Divers.">
        <title>Resolving the Mortierellaceae phylogeny through synthesis of multi-gene phylogenetics and phylogenomics.</title>
        <authorList>
            <person name="Vandepol N."/>
            <person name="Liber J."/>
            <person name="Desiro A."/>
            <person name="Na H."/>
            <person name="Kennedy M."/>
            <person name="Barry K."/>
            <person name="Grigoriev I.V."/>
            <person name="Miller A.N."/>
            <person name="O'Donnell K."/>
            <person name="Stajich J.E."/>
            <person name="Bonito G."/>
        </authorList>
    </citation>
    <scope>NUCLEOTIDE SEQUENCE</scope>
    <source>
        <strain evidence="2">BC1065</strain>
    </source>
</reference>
<evidence type="ECO:0000313" key="3">
    <source>
        <dbReference type="Proteomes" id="UP000807716"/>
    </source>
</evidence>
<accession>A0A9P6QLT0</accession>
<evidence type="ECO:0008006" key="4">
    <source>
        <dbReference type="Google" id="ProtNLM"/>
    </source>
</evidence>
<dbReference type="Pfam" id="PF08695">
    <property type="entry name" value="Coa1"/>
    <property type="match status" value="1"/>
</dbReference>
<sequence>MFRSSVSRIQHTAAATACRRWAHPATRTAVPTTPTTTTTAATTAATTLRPYTTKSNATPSLDAFRHQDTTFKSTASLNQSRYQQQHGIPELPTIKNRTPYYIAFALLGVGFWAGSLAVAANHQKQGTSVVKGTMFNVRYDETAKELLGDSIDFVRPSWPWIYGTVAHLKGKVDIWFDVRGSKGEGRVHFQAYRPERRWITTIFTLTTSDGVTIPLGEHTSLPDLRDLE</sequence>
<dbReference type="AlphaFoldDB" id="A0A9P6QLT0"/>
<dbReference type="OrthoDB" id="2100652at2759"/>
<proteinExistence type="predicted"/>
<dbReference type="InterPro" id="IPR014807">
    <property type="entry name" value="Coa1"/>
</dbReference>